<keyword evidence="2" id="KW-1185">Reference proteome</keyword>
<dbReference type="Proteomes" id="UP001056120">
    <property type="component" value="Linkage Group LG14"/>
</dbReference>
<protein>
    <submittedName>
        <fullName evidence="1">Uncharacterized protein</fullName>
    </submittedName>
</protein>
<reference evidence="2" key="1">
    <citation type="journal article" date="2022" name="Mol. Ecol. Resour.">
        <title>The genomes of chicory, endive, great burdock and yacon provide insights into Asteraceae palaeo-polyploidization history and plant inulin production.</title>
        <authorList>
            <person name="Fan W."/>
            <person name="Wang S."/>
            <person name="Wang H."/>
            <person name="Wang A."/>
            <person name="Jiang F."/>
            <person name="Liu H."/>
            <person name="Zhao H."/>
            <person name="Xu D."/>
            <person name="Zhang Y."/>
        </authorList>
    </citation>
    <scope>NUCLEOTIDE SEQUENCE [LARGE SCALE GENOMIC DNA]</scope>
    <source>
        <strain evidence="2">cv. Yunnan</strain>
    </source>
</reference>
<evidence type="ECO:0000313" key="2">
    <source>
        <dbReference type="Proteomes" id="UP001056120"/>
    </source>
</evidence>
<reference evidence="1 2" key="2">
    <citation type="journal article" date="2022" name="Mol. Ecol. Resour.">
        <title>The genomes of chicory, endive, great burdock and yacon provide insights into Asteraceae paleo-polyploidization history and plant inulin production.</title>
        <authorList>
            <person name="Fan W."/>
            <person name="Wang S."/>
            <person name="Wang H."/>
            <person name="Wang A."/>
            <person name="Jiang F."/>
            <person name="Liu H."/>
            <person name="Zhao H."/>
            <person name="Xu D."/>
            <person name="Zhang Y."/>
        </authorList>
    </citation>
    <scope>NUCLEOTIDE SEQUENCE [LARGE SCALE GENOMIC DNA]</scope>
    <source>
        <strain evidence="2">cv. Yunnan</strain>
        <tissue evidence="1">Leaves</tissue>
    </source>
</reference>
<accession>A0ACB9GMA4</accession>
<evidence type="ECO:0000313" key="1">
    <source>
        <dbReference type="EMBL" id="KAI3783867.1"/>
    </source>
</evidence>
<organism evidence="1 2">
    <name type="scientific">Smallanthus sonchifolius</name>
    <dbReference type="NCBI Taxonomy" id="185202"/>
    <lineage>
        <taxon>Eukaryota</taxon>
        <taxon>Viridiplantae</taxon>
        <taxon>Streptophyta</taxon>
        <taxon>Embryophyta</taxon>
        <taxon>Tracheophyta</taxon>
        <taxon>Spermatophyta</taxon>
        <taxon>Magnoliopsida</taxon>
        <taxon>eudicotyledons</taxon>
        <taxon>Gunneridae</taxon>
        <taxon>Pentapetalae</taxon>
        <taxon>asterids</taxon>
        <taxon>campanulids</taxon>
        <taxon>Asterales</taxon>
        <taxon>Asteraceae</taxon>
        <taxon>Asteroideae</taxon>
        <taxon>Heliantheae alliance</taxon>
        <taxon>Millerieae</taxon>
        <taxon>Smallanthus</taxon>
    </lineage>
</organism>
<name>A0ACB9GMA4_9ASTR</name>
<gene>
    <name evidence="1" type="ORF">L1987_42956</name>
</gene>
<proteinExistence type="predicted"/>
<comment type="caution">
    <text evidence="1">The sequence shown here is derived from an EMBL/GenBank/DDBJ whole genome shotgun (WGS) entry which is preliminary data.</text>
</comment>
<sequence>MMNLFETSSEILRFSETLRRQSVGGFVGVEMLVFLGLVSIGFLVGIMVGWVWRPRWAGLVVKNQMVESNQNQNQNLNLQQQLVDNPSCSSSVAKKEDDHLLKDEDLKHLWRLVEKRDGGPPWKHMMDGSTPTMTYQAWQRDLETGPPQYCSMTVYEDATPELLRDFFWDDDLRLKWDDMLLHSTILEEFPAIGASIVHWIRRFPLFCSDREYIIGRRIWELEGSFYCVTKGVPDPSVPRKRKPRRVDVYYSSWFIRSVQSKKGNNQPACEVIFFHYEDMGIPWEIAKLGVRQAMWGTAKKIEQGFRWYQKERACSKTVSHHVVMAQMSTKIDQDYLTRLESDEHDEDVAQTQMMTHQEKKGGIDMNIQKLLVIGGAVILACSLDRGQLTKAVIFGVAKRFGNIGRRAFPARQL</sequence>
<dbReference type="EMBL" id="CM042031">
    <property type="protein sequence ID" value="KAI3783867.1"/>
    <property type="molecule type" value="Genomic_DNA"/>
</dbReference>